<protein>
    <submittedName>
        <fullName evidence="2">Uncharacterized protein</fullName>
    </submittedName>
</protein>
<organism evidence="2 3">
    <name type="scientific">Scophthalmus maximus</name>
    <name type="common">Turbot</name>
    <name type="synonym">Psetta maxima</name>
    <dbReference type="NCBI Taxonomy" id="52904"/>
    <lineage>
        <taxon>Eukaryota</taxon>
        <taxon>Metazoa</taxon>
        <taxon>Chordata</taxon>
        <taxon>Craniata</taxon>
        <taxon>Vertebrata</taxon>
        <taxon>Euteleostomi</taxon>
        <taxon>Actinopterygii</taxon>
        <taxon>Neopterygii</taxon>
        <taxon>Teleostei</taxon>
        <taxon>Neoteleostei</taxon>
        <taxon>Acanthomorphata</taxon>
        <taxon>Carangaria</taxon>
        <taxon>Pleuronectiformes</taxon>
        <taxon>Pleuronectoidei</taxon>
        <taxon>Scophthalmidae</taxon>
        <taxon>Scophthalmus</taxon>
    </lineage>
</organism>
<dbReference type="Proteomes" id="UP000246464">
    <property type="component" value="Chromosome 2"/>
</dbReference>
<evidence type="ECO:0000313" key="2">
    <source>
        <dbReference type="EMBL" id="AWO97948.1"/>
    </source>
</evidence>
<evidence type="ECO:0000256" key="1">
    <source>
        <dbReference type="SAM" id="MobiDB-lite"/>
    </source>
</evidence>
<gene>
    <name evidence="2" type="ORF">SMAX5B_005406</name>
</gene>
<accession>A0A2U9B2E3</accession>
<evidence type="ECO:0000313" key="3">
    <source>
        <dbReference type="Proteomes" id="UP000246464"/>
    </source>
</evidence>
<dbReference type="AlphaFoldDB" id="A0A2U9B2E3"/>
<reference evidence="2 3" key="1">
    <citation type="submission" date="2017-12" db="EMBL/GenBank/DDBJ databases">
        <title>Integrating genomic resources of turbot (Scophthalmus maximus) in depth evaluation of genetic and physical mapping variation across individuals.</title>
        <authorList>
            <person name="Martinez P."/>
        </authorList>
    </citation>
    <scope>NUCLEOTIDE SEQUENCE [LARGE SCALE GENOMIC DNA]</scope>
</reference>
<keyword evidence="3" id="KW-1185">Reference proteome</keyword>
<dbReference type="EMBL" id="CP026244">
    <property type="protein sequence ID" value="AWO97948.1"/>
    <property type="molecule type" value="Genomic_DNA"/>
</dbReference>
<feature type="region of interest" description="Disordered" evidence="1">
    <location>
        <begin position="15"/>
        <end position="51"/>
    </location>
</feature>
<sequence length="51" mass="5643">MATVTNMLRYIMGKGWRPNGRHGHQSGSGGLAPWKLRGLPAASAWQEPQRQ</sequence>
<proteinExistence type="predicted"/>
<name>A0A2U9B2E3_SCOMX</name>